<dbReference type="GO" id="GO:0042742">
    <property type="term" value="P:defense response to bacterium"/>
    <property type="evidence" value="ECO:0007669"/>
    <property type="project" value="InterPro"/>
</dbReference>
<dbReference type="Pfam" id="PF10439">
    <property type="entry name" value="Bacteriocin_IIc"/>
    <property type="match status" value="1"/>
</dbReference>
<protein>
    <submittedName>
        <fullName evidence="1">Putative bacteriocin secretion protein</fullName>
    </submittedName>
</protein>
<dbReference type="InterPro" id="IPR010133">
    <property type="entry name" value="Bacteriocin_signal_seq"/>
</dbReference>
<sequence length="62" mass="6275">MEKQYNNFKILNTDALENIQGGGRDPRCAALVGASIYDGLAVVGGPVGVAMTAGTIAAGSFC</sequence>
<dbReference type="AlphaFoldDB" id="A0A829BUN2"/>
<evidence type="ECO:0000313" key="1">
    <source>
        <dbReference type="EMBL" id="EMC23513.1"/>
    </source>
</evidence>
<accession>A0A829BUN2</accession>
<dbReference type="NCBIfam" id="TIGR01847">
    <property type="entry name" value="bacteriocin_sig"/>
    <property type="match status" value="1"/>
</dbReference>
<reference evidence="1 2" key="1">
    <citation type="journal article" date="2013" name="Mol. Biol. Evol.">
        <title>Evolutionary and population genomics of the cavity causing bacteria Streptococcus mutans.</title>
        <authorList>
            <person name="Cornejo O.E."/>
            <person name="Lefebure T."/>
            <person name="Pavinski Bitar P.D."/>
            <person name="Lang P."/>
            <person name="Richards V.P."/>
            <person name="Eilertson K."/>
            <person name="Do T."/>
            <person name="Beighton D."/>
            <person name="Zeng L."/>
            <person name="Ahn S.J."/>
            <person name="Burne R.A."/>
            <person name="Siepel A."/>
            <person name="Bustamante C.D."/>
            <person name="Stanhope M.J."/>
        </authorList>
    </citation>
    <scope>NUCLEOTIDE SEQUENCE [LARGE SCALE GENOMIC DNA]</scope>
    <source>
        <strain evidence="1 2">SM6</strain>
    </source>
</reference>
<dbReference type="RefSeq" id="WP_002270918.1">
    <property type="nucleotide sequence ID" value="NZ_AHSR01000028.1"/>
</dbReference>
<dbReference type="Proteomes" id="UP000011676">
    <property type="component" value="Unassembled WGS sequence"/>
</dbReference>
<dbReference type="EMBL" id="AHSR01000028">
    <property type="protein sequence ID" value="EMC23513.1"/>
    <property type="molecule type" value="Genomic_DNA"/>
</dbReference>
<proteinExistence type="predicted"/>
<dbReference type="InterPro" id="IPR019493">
    <property type="entry name" value="Bacteriocin_IIb_lactacin-rel"/>
</dbReference>
<name>A0A829BUN2_STRMG</name>
<evidence type="ECO:0000313" key="2">
    <source>
        <dbReference type="Proteomes" id="UP000011676"/>
    </source>
</evidence>
<gene>
    <name evidence="1" type="ORF">SMU82_06774</name>
</gene>
<organism evidence="1 2">
    <name type="scientific">Streptococcus mutans SM6</name>
    <dbReference type="NCBI Taxonomy" id="857119"/>
    <lineage>
        <taxon>Bacteria</taxon>
        <taxon>Bacillati</taxon>
        <taxon>Bacillota</taxon>
        <taxon>Bacilli</taxon>
        <taxon>Lactobacillales</taxon>
        <taxon>Streptococcaceae</taxon>
        <taxon>Streptococcus</taxon>
    </lineage>
</organism>
<comment type="caution">
    <text evidence="1">The sequence shown here is derived from an EMBL/GenBank/DDBJ whole genome shotgun (WGS) entry which is preliminary data.</text>
</comment>